<reference evidence="4" key="1">
    <citation type="submission" date="2023-10" db="EMBL/GenBank/DDBJ databases">
        <title>Genome assembly of Pristionchus species.</title>
        <authorList>
            <person name="Yoshida K."/>
            <person name="Sommer R.J."/>
        </authorList>
    </citation>
    <scope>NUCLEOTIDE SEQUENCE</scope>
    <source>
        <strain evidence="4">RS0144</strain>
    </source>
</reference>
<dbReference type="AlphaFoldDB" id="A0AAV5TQH2"/>
<sequence length="96" mass="10586">LQNAVAYVGPIAVMIDAGQFSFQHYGGGVYNDKKCSTHLTNHAVLVVGYGSDPKGGDYWLVKNSWNTLWGEQGYIRMARNRNNQCGIANFASYPIV</sequence>
<keyword evidence="5" id="KW-1185">Reference proteome</keyword>
<dbReference type="CDD" id="cd02248">
    <property type="entry name" value="Peptidase_C1A"/>
    <property type="match status" value="1"/>
</dbReference>
<evidence type="ECO:0000313" key="5">
    <source>
        <dbReference type="Proteomes" id="UP001432027"/>
    </source>
</evidence>
<dbReference type="SMART" id="SM00645">
    <property type="entry name" value="Pept_C1"/>
    <property type="match status" value="1"/>
</dbReference>
<dbReference type="PROSITE" id="PS00640">
    <property type="entry name" value="THIOL_PROTEASE_ASN"/>
    <property type="match status" value="1"/>
</dbReference>
<dbReference type="InterPro" id="IPR038765">
    <property type="entry name" value="Papain-like_cys_pep_sf"/>
</dbReference>
<dbReference type="InterPro" id="IPR025660">
    <property type="entry name" value="Pept_his_AS"/>
</dbReference>
<accession>A0AAV5TQH2</accession>
<keyword evidence="2" id="KW-1015">Disulfide bond</keyword>
<dbReference type="PANTHER" id="PTHR12411">
    <property type="entry name" value="CYSTEINE PROTEASE FAMILY C1-RELATED"/>
    <property type="match status" value="1"/>
</dbReference>
<proteinExistence type="inferred from homology"/>
<evidence type="ECO:0000256" key="2">
    <source>
        <dbReference type="ARBA" id="ARBA00023157"/>
    </source>
</evidence>
<evidence type="ECO:0000259" key="3">
    <source>
        <dbReference type="SMART" id="SM00645"/>
    </source>
</evidence>
<dbReference type="InterPro" id="IPR039417">
    <property type="entry name" value="Peptidase_C1A_papain-like"/>
</dbReference>
<gene>
    <name evidence="4" type="ORF">PENTCL1PPCAC_18875</name>
</gene>
<feature type="non-terminal residue" evidence="4">
    <location>
        <position position="1"/>
    </location>
</feature>
<dbReference type="Gene3D" id="3.90.70.10">
    <property type="entry name" value="Cysteine proteinases"/>
    <property type="match status" value="1"/>
</dbReference>
<comment type="similarity">
    <text evidence="1">Belongs to the peptidase C1 family.</text>
</comment>
<organism evidence="4 5">
    <name type="scientific">Pristionchus entomophagus</name>
    <dbReference type="NCBI Taxonomy" id="358040"/>
    <lineage>
        <taxon>Eukaryota</taxon>
        <taxon>Metazoa</taxon>
        <taxon>Ecdysozoa</taxon>
        <taxon>Nematoda</taxon>
        <taxon>Chromadorea</taxon>
        <taxon>Rhabditida</taxon>
        <taxon>Rhabditina</taxon>
        <taxon>Diplogasteromorpha</taxon>
        <taxon>Diplogasteroidea</taxon>
        <taxon>Neodiplogasteridae</taxon>
        <taxon>Pristionchus</taxon>
    </lineage>
</organism>
<dbReference type="PROSITE" id="PS00639">
    <property type="entry name" value="THIOL_PROTEASE_HIS"/>
    <property type="match status" value="1"/>
</dbReference>
<dbReference type="EMBL" id="BTSX01000004">
    <property type="protein sequence ID" value="GMS96700.1"/>
    <property type="molecule type" value="Genomic_DNA"/>
</dbReference>
<name>A0AAV5TQH2_9BILA</name>
<dbReference type="SUPFAM" id="SSF54001">
    <property type="entry name" value="Cysteine proteinases"/>
    <property type="match status" value="1"/>
</dbReference>
<evidence type="ECO:0000256" key="1">
    <source>
        <dbReference type="ARBA" id="ARBA00008455"/>
    </source>
</evidence>
<dbReference type="InterPro" id="IPR013128">
    <property type="entry name" value="Peptidase_C1A"/>
</dbReference>
<dbReference type="InterPro" id="IPR000668">
    <property type="entry name" value="Peptidase_C1A_C"/>
</dbReference>
<evidence type="ECO:0000313" key="4">
    <source>
        <dbReference type="EMBL" id="GMS96700.1"/>
    </source>
</evidence>
<protein>
    <recommendedName>
        <fullName evidence="3">Peptidase C1A papain C-terminal domain-containing protein</fullName>
    </recommendedName>
</protein>
<feature type="domain" description="Peptidase C1A papain C-terminal" evidence="3">
    <location>
        <begin position="1"/>
        <end position="95"/>
    </location>
</feature>
<dbReference type="Proteomes" id="UP001432027">
    <property type="component" value="Unassembled WGS sequence"/>
</dbReference>
<dbReference type="GO" id="GO:0008234">
    <property type="term" value="F:cysteine-type peptidase activity"/>
    <property type="evidence" value="ECO:0007669"/>
    <property type="project" value="InterPro"/>
</dbReference>
<dbReference type="Pfam" id="PF00112">
    <property type="entry name" value="Peptidase_C1"/>
    <property type="match status" value="1"/>
</dbReference>
<dbReference type="InterPro" id="IPR025661">
    <property type="entry name" value="Pept_asp_AS"/>
</dbReference>
<comment type="caution">
    <text evidence="4">The sequence shown here is derived from an EMBL/GenBank/DDBJ whole genome shotgun (WGS) entry which is preliminary data.</text>
</comment>
<dbReference type="GO" id="GO:0006508">
    <property type="term" value="P:proteolysis"/>
    <property type="evidence" value="ECO:0007669"/>
    <property type="project" value="InterPro"/>
</dbReference>